<keyword evidence="1" id="KW-0732">Signal</keyword>
<comment type="caution">
    <text evidence="2">The sequence shown here is derived from an EMBL/GenBank/DDBJ whole genome shotgun (WGS) entry which is preliminary data.</text>
</comment>
<name>A0A511HAH0_9BACT</name>
<feature type="chain" id="PRO_5023028233" description="Lipoprotein" evidence="1">
    <location>
        <begin position="16"/>
        <end position="454"/>
    </location>
</feature>
<keyword evidence="4" id="KW-1185">Reference proteome</keyword>
<gene>
    <name evidence="2" type="ORF">MVI01_23300</name>
    <name evidence="3" type="ORF">SAMN04488504_102532</name>
</gene>
<dbReference type="AlphaFoldDB" id="A0A511HAH0"/>
<evidence type="ECO:0000313" key="4">
    <source>
        <dbReference type="Proteomes" id="UP000198717"/>
    </source>
</evidence>
<sequence length="454" mass="49024">MQFRSIALACFTAFAASGCADTASEPVVEAGVVTAEATAPTRIYASEGALELSFETLGTFEERDGERALVLRATANRYLQHVFSFVPDDAFGTAAIISERRFEVVLKEGHELNTVLSGLPLFITVNTFTGTPNQYTARIVVAPRFYDFRGASDIYVETEVNPVYVRNGDDVLVYRGHVSAAANSLLVTAPDGTPTVTRVSAGQFLLDWRYPAVYQAIDPHTVPLTFNAALTGGGTAQKTARLVARVTELALTSGDAYEVWPSQPCLPSVHACVYSQPQGALDFSACGTYRQVSRCMYAGVCEGGATSPLALTAIDASVLEPERLQWNSTSTGMSWHHLEPVDAYSIPECPTEPKTIQSVMAKLTALNPQLPYPDTGSFVGRSGLSQVLFFNPWRDGDQLLAAVDAFAGGGEVQAWISTYEVPCHNCHDNEAWAVLFYPDSGKVLVFKGNHGYDS</sequence>
<feature type="signal peptide" evidence="1">
    <location>
        <begin position="1"/>
        <end position="15"/>
    </location>
</feature>
<evidence type="ECO:0000313" key="3">
    <source>
        <dbReference type="EMBL" id="SDD75084.1"/>
    </source>
</evidence>
<dbReference type="EMBL" id="BJVY01000010">
    <property type="protein sequence ID" value="GEL70546.1"/>
    <property type="molecule type" value="Genomic_DNA"/>
</dbReference>
<evidence type="ECO:0000256" key="1">
    <source>
        <dbReference type="SAM" id="SignalP"/>
    </source>
</evidence>
<dbReference type="EMBL" id="FNAJ01000002">
    <property type="protein sequence ID" value="SDD75084.1"/>
    <property type="molecule type" value="Genomic_DNA"/>
</dbReference>
<organism evidence="2 5">
    <name type="scientific">Myxococcus virescens</name>
    <dbReference type="NCBI Taxonomy" id="83456"/>
    <lineage>
        <taxon>Bacteria</taxon>
        <taxon>Pseudomonadati</taxon>
        <taxon>Myxococcota</taxon>
        <taxon>Myxococcia</taxon>
        <taxon>Myxococcales</taxon>
        <taxon>Cystobacterineae</taxon>
        <taxon>Myxococcaceae</taxon>
        <taxon>Myxococcus</taxon>
    </lineage>
</organism>
<proteinExistence type="predicted"/>
<reference evidence="2 5" key="2">
    <citation type="submission" date="2019-07" db="EMBL/GenBank/DDBJ databases">
        <title>Whole genome shotgun sequence of Myxococcus virescens NBRC 100334.</title>
        <authorList>
            <person name="Hosoyama A."/>
            <person name="Uohara A."/>
            <person name="Ohji S."/>
            <person name="Ichikawa N."/>
        </authorList>
    </citation>
    <scope>NUCLEOTIDE SEQUENCE [LARGE SCALE GENOMIC DNA]</scope>
    <source>
        <strain evidence="2 5">NBRC 100334</strain>
    </source>
</reference>
<evidence type="ECO:0008006" key="6">
    <source>
        <dbReference type="Google" id="ProtNLM"/>
    </source>
</evidence>
<accession>A0A511HAH0</accession>
<dbReference type="Proteomes" id="UP000198717">
    <property type="component" value="Unassembled WGS sequence"/>
</dbReference>
<dbReference type="PROSITE" id="PS51257">
    <property type="entry name" value="PROKAR_LIPOPROTEIN"/>
    <property type="match status" value="1"/>
</dbReference>
<protein>
    <recommendedName>
        <fullName evidence="6">Lipoprotein</fullName>
    </recommendedName>
</protein>
<reference evidence="3 4" key="1">
    <citation type="submission" date="2016-10" db="EMBL/GenBank/DDBJ databases">
        <authorList>
            <person name="Varghese N."/>
            <person name="Submissions S."/>
        </authorList>
    </citation>
    <scope>NUCLEOTIDE SEQUENCE [LARGE SCALE GENOMIC DNA]</scope>
    <source>
        <strain evidence="3 4">DSM 2260</strain>
    </source>
</reference>
<evidence type="ECO:0000313" key="2">
    <source>
        <dbReference type="EMBL" id="GEL70546.1"/>
    </source>
</evidence>
<evidence type="ECO:0000313" key="5">
    <source>
        <dbReference type="Proteomes" id="UP000321224"/>
    </source>
</evidence>
<dbReference type="RefSeq" id="WP_090488257.1">
    <property type="nucleotide sequence ID" value="NZ_BJVY01000010.1"/>
</dbReference>
<dbReference type="Proteomes" id="UP000321224">
    <property type="component" value="Unassembled WGS sequence"/>
</dbReference>